<feature type="binding site" evidence="6">
    <location>
        <begin position="126"/>
        <end position="129"/>
    </location>
    <ligand>
        <name>GTP</name>
        <dbReference type="ChEBI" id="CHEBI:37565"/>
    </ligand>
</feature>
<dbReference type="PROSITE" id="PS50823">
    <property type="entry name" value="KH_TYPE_2"/>
    <property type="match status" value="1"/>
</dbReference>
<dbReference type="InterPro" id="IPR030388">
    <property type="entry name" value="G_ERA_dom"/>
</dbReference>
<dbReference type="InterPro" id="IPR027417">
    <property type="entry name" value="P-loop_NTPase"/>
</dbReference>
<gene>
    <name evidence="6" type="primary">era</name>
    <name evidence="11" type="ORF">B5C34_12630</name>
</gene>
<keyword evidence="4 6" id="KW-0694">RNA-binding</keyword>
<dbReference type="GO" id="GO:0005886">
    <property type="term" value="C:plasma membrane"/>
    <property type="evidence" value="ECO:0007669"/>
    <property type="project" value="UniProtKB-SubCell"/>
</dbReference>
<keyword evidence="6" id="KW-0690">Ribosome biogenesis</keyword>
<dbReference type="PROSITE" id="PS51713">
    <property type="entry name" value="G_ERA"/>
    <property type="match status" value="1"/>
</dbReference>
<evidence type="ECO:0000256" key="3">
    <source>
        <dbReference type="ARBA" id="ARBA00022741"/>
    </source>
</evidence>
<comment type="subunit">
    <text evidence="6">Monomer.</text>
</comment>
<organism evidence="11 12">
    <name type="scientific">Pacificimonas flava</name>
    <dbReference type="NCBI Taxonomy" id="1234595"/>
    <lineage>
        <taxon>Bacteria</taxon>
        <taxon>Pseudomonadati</taxon>
        <taxon>Pseudomonadota</taxon>
        <taxon>Alphaproteobacteria</taxon>
        <taxon>Sphingomonadales</taxon>
        <taxon>Sphingosinicellaceae</taxon>
        <taxon>Pacificimonas</taxon>
    </lineage>
</organism>
<dbReference type="InterPro" id="IPR015946">
    <property type="entry name" value="KH_dom-like_a/b"/>
</dbReference>
<dbReference type="Pfam" id="PF07650">
    <property type="entry name" value="KH_2"/>
    <property type="match status" value="1"/>
</dbReference>
<keyword evidence="6" id="KW-1003">Cell membrane</keyword>
<comment type="function">
    <text evidence="6">An essential GTPase that binds both GDP and GTP, with rapid nucleotide exchange. Plays a role in 16S rRNA processing and 30S ribosomal subunit biogenesis and possibly also in cell cycle regulation and energy metabolism.</text>
</comment>
<accession>A0A219B8U6</accession>
<feature type="domain" description="KH type-2" evidence="9">
    <location>
        <begin position="207"/>
        <end position="283"/>
    </location>
</feature>
<dbReference type="NCBIfam" id="TIGR00231">
    <property type="entry name" value="small_GTP"/>
    <property type="match status" value="1"/>
</dbReference>
<keyword evidence="6" id="KW-0699">rRNA-binding</keyword>
<comment type="subcellular location">
    <subcellularLocation>
        <location evidence="6">Cytoplasm</location>
    </subcellularLocation>
    <subcellularLocation>
        <location evidence="6">Cell membrane</location>
        <topology evidence="6">Peripheral membrane protein</topology>
    </subcellularLocation>
</comment>
<keyword evidence="6" id="KW-0963">Cytoplasm</keyword>
<dbReference type="GO" id="GO:0005525">
    <property type="term" value="F:GTP binding"/>
    <property type="evidence" value="ECO:0007669"/>
    <property type="project" value="UniProtKB-UniRule"/>
</dbReference>
<feature type="region of interest" description="G5" evidence="7">
    <location>
        <begin position="155"/>
        <end position="157"/>
    </location>
</feature>
<dbReference type="CDD" id="cd22534">
    <property type="entry name" value="KH-II_Era"/>
    <property type="match status" value="1"/>
</dbReference>
<evidence type="ECO:0000256" key="2">
    <source>
        <dbReference type="ARBA" id="ARBA00020484"/>
    </source>
</evidence>
<feature type="region of interest" description="G2" evidence="7">
    <location>
        <begin position="43"/>
        <end position="47"/>
    </location>
</feature>
<dbReference type="Gene3D" id="3.40.50.300">
    <property type="entry name" value="P-loop containing nucleotide triphosphate hydrolases"/>
    <property type="match status" value="1"/>
</dbReference>
<dbReference type="InterPro" id="IPR005225">
    <property type="entry name" value="Small_GTP-bd"/>
</dbReference>
<dbReference type="OrthoDB" id="9805918at2"/>
<dbReference type="NCBIfam" id="NF000908">
    <property type="entry name" value="PRK00089.1"/>
    <property type="match status" value="1"/>
</dbReference>
<reference evidence="12" key="1">
    <citation type="submission" date="2017-05" db="EMBL/GenBank/DDBJ databases">
        <authorList>
            <person name="Lin X."/>
        </authorList>
    </citation>
    <scope>NUCLEOTIDE SEQUENCE [LARGE SCALE GENOMIC DNA]</scope>
    <source>
        <strain evidence="12">JLT2012</strain>
    </source>
</reference>
<dbReference type="Gene3D" id="3.30.300.20">
    <property type="match status" value="1"/>
</dbReference>
<dbReference type="HAMAP" id="MF_00367">
    <property type="entry name" value="GTPase_Era"/>
    <property type="match status" value="1"/>
</dbReference>
<dbReference type="AlphaFoldDB" id="A0A219B8U6"/>
<dbReference type="NCBIfam" id="TIGR00436">
    <property type="entry name" value="era"/>
    <property type="match status" value="1"/>
</dbReference>
<dbReference type="InterPro" id="IPR005662">
    <property type="entry name" value="GTPase_Era-like"/>
</dbReference>
<evidence type="ECO:0000259" key="9">
    <source>
        <dbReference type="PROSITE" id="PS50823"/>
    </source>
</evidence>
<dbReference type="GO" id="GO:0003924">
    <property type="term" value="F:GTPase activity"/>
    <property type="evidence" value="ECO:0007669"/>
    <property type="project" value="UniProtKB-UniRule"/>
</dbReference>
<keyword evidence="12" id="KW-1185">Reference proteome</keyword>
<dbReference type="Pfam" id="PF01926">
    <property type="entry name" value="MMR_HSR1"/>
    <property type="match status" value="1"/>
</dbReference>
<dbReference type="EMBL" id="NFZT01000001">
    <property type="protein sequence ID" value="OWV34219.1"/>
    <property type="molecule type" value="Genomic_DNA"/>
</dbReference>
<feature type="binding site" evidence="6">
    <location>
        <begin position="17"/>
        <end position="24"/>
    </location>
    <ligand>
        <name>GTP</name>
        <dbReference type="ChEBI" id="CHEBI:37565"/>
    </ligand>
</feature>
<dbReference type="InterPro" id="IPR009019">
    <property type="entry name" value="KH_sf_prok-type"/>
</dbReference>
<dbReference type="InterPro" id="IPR004044">
    <property type="entry name" value="KH_dom_type_2"/>
</dbReference>
<dbReference type="InterPro" id="IPR006073">
    <property type="entry name" value="GTP-bd"/>
</dbReference>
<evidence type="ECO:0000313" key="11">
    <source>
        <dbReference type="EMBL" id="OWV34219.1"/>
    </source>
</evidence>
<evidence type="ECO:0000259" key="10">
    <source>
        <dbReference type="PROSITE" id="PS51713"/>
    </source>
</evidence>
<evidence type="ECO:0000256" key="5">
    <source>
        <dbReference type="ARBA" id="ARBA00023134"/>
    </source>
</evidence>
<feature type="region of interest" description="G1" evidence="7">
    <location>
        <begin position="17"/>
        <end position="24"/>
    </location>
</feature>
<dbReference type="PANTHER" id="PTHR42698:SF1">
    <property type="entry name" value="GTPASE ERA, MITOCHONDRIAL"/>
    <property type="match status" value="1"/>
</dbReference>
<evidence type="ECO:0000313" key="12">
    <source>
        <dbReference type="Proteomes" id="UP000198462"/>
    </source>
</evidence>
<name>A0A219B8U6_9SPHN</name>
<keyword evidence="5 6" id="KW-0342">GTP-binding</keyword>
<evidence type="ECO:0000256" key="6">
    <source>
        <dbReference type="HAMAP-Rule" id="MF_00367"/>
    </source>
</evidence>
<evidence type="ECO:0000256" key="4">
    <source>
        <dbReference type="ARBA" id="ARBA00022884"/>
    </source>
</evidence>
<evidence type="ECO:0000256" key="1">
    <source>
        <dbReference type="ARBA" id="ARBA00007921"/>
    </source>
</evidence>
<feature type="domain" description="Era-type G" evidence="10">
    <location>
        <begin position="9"/>
        <end position="176"/>
    </location>
</feature>
<keyword evidence="6" id="KW-0472">Membrane</keyword>
<feature type="region of interest" description="G4" evidence="7">
    <location>
        <begin position="126"/>
        <end position="129"/>
    </location>
</feature>
<evidence type="ECO:0000256" key="8">
    <source>
        <dbReference type="RuleBase" id="RU003761"/>
    </source>
</evidence>
<dbReference type="GO" id="GO:0043024">
    <property type="term" value="F:ribosomal small subunit binding"/>
    <property type="evidence" value="ECO:0007669"/>
    <property type="project" value="TreeGrafter"/>
</dbReference>
<feature type="binding site" evidence="6">
    <location>
        <begin position="64"/>
        <end position="68"/>
    </location>
    <ligand>
        <name>GTP</name>
        <dbReference type="ChEBI" id="CHEBI:37565"/>
    </ligand>
</feature>
<dbReference type="CDD" id="cd04163">
    <property type="entry name" value="Era"/>
    <property type="match status" value="1"/>
</dbReference>
<comment type="similarity">
    <text evidence="1 6 7 8">Belongs to the TRAFAC class TrmE-Era-EngA-EngB-Septin-like GTPase superfamily. Era GTPase family.</text>
</comment>
<dbReference type="PANTHER" id="PTHR42698">
    <property type="entry name" value="GTPASE ERA"/>
    <property type="match status" value="1"/>
</dbReference>
<evidence type="ECO:0000256" key="7">
    <source>
        <dbReference type="PROSITE-ProRule" id="PRU01050"/>
    </source>
</evidence>
<comment type="caution">
    <text evidence="11">The sequence shown here is derived from an EMBL/GenBank/DDBJ whole genome shotgun (WGS) entry which is preliminary data.</text>
</comment>
<dbReference type="GO" id="GO:0000028">
    <property type="term" value="P:ribosomal small subunit assembly"/>
    <property type="evidence" value="ECO:0007669"/>
    <property type="project" value="TreeGrafter"/>
</dbReference>
<proteinExistence type="inferred from homology"/>
<feature type="region of interest" description="G3" evidence="7">
    <location>
        <begin position="64"/>
        <end position="67"/>
    </location>
</feature>
<keyword evidence="3 6" id="KW-0547">Nucleotide-binding</keyword>
<dbReference type="SUPFAM" id="SSF52540">
    <property type="entry name" value="P-loop containing nucleoside triphosphate hydrolases"/>
    <property type="match status" value="1"/>
</dbReference>
<sequence length="300" mass="33245">MNERASEQKCGFVAIVGPPNAGKSTLVNALVGQKVAIVSPKVQTTRARLMGIVVEDETQLVLVDTPGMFTPKKTLERAMVNAAREGAAGADLVLLLVDSSRGLTDELEDMLRWLEEIGAPKMLVLTKVDIAKKDTLLLLTQRLNRRGQFIETFMISAKNDDGLDDLKETLVAAMPRGPWHYPEDQVADISSRLLAAEVTREKLFLQLRQEVPYASAVETETWTETDSEISIHQTIYVEREGQKAIVLGKGGSRIKEIGTASRTDLEDMLGKRVHLFLNVKVKADWSERADMLEAFGLERS</sequence>
<dbReference type="RefSeq" id="WP_088712918.1">
    <property type="nucleotide sequence ID" value="NZ_NFZT01000001.1"/>
</dbReference>
<dbReference type="GO" id="GO:0070181">
    <property type="term" value="F:small ribosomal subunit rRNA binding"/>
    <property type="evidence" value="ECO:0007669"/>
    <property type="project" value="UniProtKB-UniRule"/>
</dbReference>
<dbReference type="GO" id="GO:0005829">
    <property type="term" value="C:cytosol"/>
    <property type="evidence" value="ECO:0007669"/>
    <property type="project" value="TreeGrafter"/>
</dbReference>
<dbReference type="SUPFAM" id="SSF54814">
    <property type="entry name" value="Prokaryotic type KH domain (KH-domain type II)"/>
    <property type="match status" value="1"/>
</dbReference>
<dbReference type="Proteomes" id="UP000198462">
    <property type="component" value="Unassembled WGS sequence"/>
</dbReference>
<protein>
    <recommendedName>
        <fullName evidence="2 6">GTPase Era</fullName>
    </recommendedName>
</protein>